<keyword evidence="2" id="KW-1185">Reference proteome</keyword>
<reference evidence="1" key="1">
    <citation type="submission" date="2020-05" db="EMBL/GenBank/DDBJ databases">
        <title>Large-scale comparative analyses of tick genomes elucidate their genetic diversity and vector capacities.</title>
        <authorList>
            <person name="Jia N."/>
            <person name="Wang J."/>
            <person name="Shi W."/>
            <person name="Du L."/>
            <person name="Sun Y."/>
            <person name="Zhan W."/>
            <person name="Jiang J."/>
            <person name="Wang Q."/>
            <person name="Zhang B."/>
            <person name="Ji P."/>
            <person name="Sakyi L.B."/>
            <person name="Cui X."/>
            <person name="Yuan T."/>
            <person name="Jiang B."/>
            <person name="Yang W."/>
            <person name="Lam T.T.-Y."/>
            <person name="Chang Q."/>
            <person name="Ding S."/>
            <person name="Wang X."/>
            <person name="Zhu J."/>
            <person name="Ruan X."/>
            <person name="Zhao L."/>
            <person name="Wei J."/>
            <person name="Que T."/>
            <person name="Du C."/>
            <person name="Cheng J."/>
            <person name="Dai P."/>
            <person name="Han X."/>
            <person name="Huang E."/>
            <person name="Gao Y."/>
            <person name="Liu J."/>
            <person name="Shao H."/>
            <person name="Ye R."/>
            <person name="Li L."/>
            <person name="Wei W."/>
            <person name="Wang X."/>
            <person name="Wang C."/>
            <person name="Yang T."/>
            <person name="Huo Q."/>
            <person name="Li W."/>
            <person name="Guo W."/>
            <person name="Chen H."/>
            <person name="Zhou L."/>
            <person name="Ni X."/>
            <person name="Tian J."/>
            <person name="Zhou Y."/>
            <person name="Sheng Y."/>
            <person name="Liu T."/>
            <person name="Pan Y."/>
            <person name="Xia L."/>
            <person name="Li J."/>
            <person name="Zhao F."/>
            <person name="Cao W."/>
        </authorList>
    </citation>
    <scope>NUCLEOTIDE SEQUENCE</scope>
    <source>
        <strain evidence="1">Dsil-2018</strain>
    </source>
</reference>
<gene>
    <name evidence="1" type="ORF">HPB49_010565</name>
</gene>
<sequence>MKKVPARPHVEALVKVLKKTRSLHRLSVNWHFSLQEIRCLAEAIGDKRLNLHIGESSLDDPVLFCGILNDAPANHKVIFGKCIFSHGAAAVVSVLSGWNDMPADGKLYSAFLHNVSLHDLCRVLVSDSGDHINWLDLHFCASLSPQARSALAFYLASTGKLRRLMLQLKNMQNLSAAVIQGLAQNSSIENLVINGCVFDEKTAEAFSSWVTANRRLHSLAVSCFDRSVALFVQAMARMMNRNYVLTFLDVKICDDPSYQHVRNFVWRNRGLLRCAAGFLLGCDKSRPAEAYELLAGHPRLPEEVRLMGYLIKDEQKSTFLKAKKHGHKKTGAGMQQIAMRQRPWSAKVSHCSWNDLGPGISELNGSYLHPGRRVERMQK</sequence>
<name>A0ACB8DZ69_DERSI</name>
<evidence type="ECO:0000313" key="1">
    <source>
        <dbReference type="EMBL" id="KAH7979688.1"/>
    </source>
</evidence>
<organism evidence="1 2">
    <name type="scientific">Dermacentor silvarum</name>
    <name type="common">Tick</name>
    <dbReference type="NCBI Taxonomy" id="543639"/>
    <lineage>
        <taxon>Eukaryota</taxon>
        <taxon>Metazoa</taxon>
        <taxon>Ecdysozoa</taxon>
        <taxon>Arthropoda</taxon>
        <taxon>Chelicerata</taxon>
        <taxon>Arachnida</taxon>
        <taxon>Acari</taxon>
        <taxon>Parasitiformes</taxon>
        <taxon>Ixodida</taxon>
        <taxon>Ixodoidea</taxon>
        <taxon>Ixodidae</taxon>
        <taxon>Rhipicephalinae</taxon>
        <taxon>Dermacentor</taxon>
    </lineage>
</organism>
<evidence type="ECO:0000313" key="2">
    <source>
        <dbReference type="Proteomes" id="UP000821865"/>
    </source>
</evidence>
<proteinExistence type="predicted"/>
<dbReference type="Proteomes" id="UP000821865">
    <property type="component" value="Chromosome 1"/>
</dbReference>
<protein>
    <submittedName>
        <fullName evidence="1">Uncharacterized protein</fullName>
    </submittedName>
</protein>
<accession>A0ACB8DZ69</accession>
<comment type="caution">
    <text evidence="1">The sequence shown here is derived from an EMBL/GenBank/DDBJ whole genome shotgun (WGS) entry which is preliminary data.</text>
</comment>
<dbReference type="EMBL" id="CM023470">
    <property type="protein sequence ID" value="KAH7979688.1"/>
    <property type="molecule type" value="Genomic_DNA"/>
</dbReference>